<dbReference type="EMBL" id="CDMZ01000825">
    <property type="protein sequence ID" value="CEM22176.1"/>
    <property type="molecule type" value="Genomic_DNA"/>
</dbReference>
<feature type="compositionally biased region" description="Basic and acidic residues" evidence="1">
    <location>
        <begin position="117"/>
        <end position="147"/>
    </location>
</feature>
<feature type="region of interest" description="Disordered" evidence="1">
    <location>
        <begin position="76"/>
        <end position="152"/>
    </location>
</feature>
<dbReference type="AlphaFoldDB" id="A0A0G4G350"/>
<evidence type="ECO:0000313" key="2">
    <source>
        <dbReference type="EMBL" id="CEM22176.1"/>
    </source>
</evidence>
<feature type="region of interest" description="Disordered" evidence="1">
    <location>
        <begin position="1"/>
        <end position="64"/>
    </location>
</feature>
<name>A0A0G4G350_9ALVE</name>
<feature type="compositionally biased region" description="Basic and acidic residues" evidence="1">
    <location>
        <begin position="36"/>
        <end position="45"/>
    </location>
</feature>
<protein>
    <submittedName>
        <fullName evidence="2">Uncharacterized protein</fullName>
    </submittedName>
</protein>
<accession>A0A0G4G350</accession>
<dbReference type="VEuPathDB" id="CryptoDB:Cvel_19904"/>
<feature type="compositionally biased region" description="Basic and acidic residues" evidence="1">
    <location>
        <begin position="96"/>
        <end position="107"/>
    </location>
</feature>
<evidence type="ECO:0000256" key="1">
    <source>
        <dbReference type="SAM" id="MobiDB-lite"/>
    </source>
</evidence>
<proteinExistence type="predicted"/>
<gene>
    <name evidence="2" type="ORF">Cvel_19904</name>
</gene>
<reference evidence="2" key="1">
    <citation type="submission" date="2014-11" db="EMBL/GenBank/DDBJ databases">
        <authorList>
            <person name="Otto D Thomas"/>
            <person name="Naeem Raeece"/>
        </authorList>
    </citation>
    <scope>NUCLEOTIDE SEQUENCE</scope>
</reference>
<sequence>MAPHVLSSILQSTEADPLRAGGRMKEQPKPSLLGERGTERPEDFPKASPSPVSGDGKGGGHSFANITYKPELTLLFSPPPLCRAHRRGGEAGNGRIDAHNMSRDHQQGTRQSSGRSSGEEGRGGKGDRHGGIEERRDGEREGTESDRISSCTLSESDFQANVQLSPSSESKNEMEKRKKEGVMWVAWLNCKGGQRGLQPCLCFKEFESEFDAADILFLPESYSSLKECRTAKGKKEGKNLSFH</sequence>
<organism evidence="2">
    <name type="scientific">Chromera velia CCMP2878</name>
    <dbReference type="NCBI Taxonomy" id="1169474"/>
    <lineage>
        <taxon>Eukaryota</taxon>
        <taxon>Sar</taxon>
        <taxon>Alveolata</taxon>
        <taxon>Colpodellida</taxon>
        <taxon>Chromeraceae</taxon>
        <taxon>Chromera</taxon>
    </lineage>
</organism>